<organism evidence="2 3">
    <name type="scientific">Plasmodiophora brassicae</name>
    <name type="common">Clubroot disease agent</name>
    <dbReference type="NCBI Taxonomy" id="37360"/>
    <lineage>
        <taxon>Eukaryota</taxon>
        <taxon>Sar</taxon>
        <taxon>Rhizaria</taxon>
        <taxon>Endomyxa</taxon>
        <taxon>Phytomyxea</taxon>
        <taxon>Plasmodiophorida</taxon>
        <taxon>Plasmodiophoridae</taxon>
        <taxon>Plasmodiophora</taxon>
    </lineage>
</organism>
<dbReference type="EMBL" id="OVEO01000012">
    <property type="protein sequence ID" value="SPQ99570.1"/>
    <property type="molecule type" value="Genomic_DNA"/>
</dbReference>
<name>A0A3P3YI85_PLABS</name>
<proteinExistence type="predicted"/>
<evidence type="ECO:0000313" key="2">
    <source>
        <dbReference type="EMBL" id="SPQ99570.1"/>
    </source>
</evidence>
<geneLocation type="mitochondrion" evidence="2"/>
<reference evidence="2 3" key="1">
    <citation type="submission" date="2018-03" db="EMBL/GenBank/DDBJ databases">
        <authorList>
            <person name="Fogelqvist J."/>
        </authorList>
    </citation>
    <scope>NUCLEOTIDE SEQUENCE [LARGE SCALE GENOMIC DNA]</scope>
</reference>
<dbReference type="AlphaFoldDB" id="A0A3P3YI85"/>
<sequence>MIPRDLVLAGSVPARCNCSYLEDDRTFWRSRNPQSSLIMSDSCKQSSSGLRDLGQALGTWDRLASWHLALHARPHYFYSSARLVSSFARTAQQAGADAGLGTSSQFARPRTPQVKMGASQALGASCLARVVTVGHGRSRRVADGTLMWLLAAMVACASAVSMYEEEDLRRYVLNRPVTARMNKEVARLERLVMQSATSLRDPDPDVVDELDYAMAGTPLSAQADNINGWLLDGQFLTALRLESLLEQTRVLRKYLRACAIRDNATKRQLPPGIQKRRSKFRHKGDPRNTRTASCLGCQ</sequence>
<protein>
    <submittedName>
        <fullName evidence="2">Uncharacterized protein</fullName>
    </submittedName>
</protein>
<dbReference type="Proteomes" id="UP000290189">
    <property type="component" value="Unassembled WGS sequence"/>
</dbReference>
<evidence type="ECO:0000313" key="3">
    <source>
        <dbReference type="Proteomes" id="UP000290189"/>
    </source>
</evidence>
<evidence type="ECO:0000256" key="1">
    <source>
        <dbReference type="SAM" id="MobiDB-lite"/>
    </source>
</evidence>
<accession>A0A3P3YI85</accession>
<keyword evidence="2" id="KW-0496">Mitochondrion</keyword>
<gene>
    <name evidence="2" type="ORF">PLBR_LOCUS6785</name>
</gene>
<feature type="region of interest" description="Disordered" evidence="1">
    <location>
        <begin position="266"/>
        <end position="298"/>
    </location>
</feature>